<dbReference type="Pfam" id="PF02152">
    <property type="entry name" value="FolB"/>
    <property type="match status" value="1"/>
</dbReference>
<dbReference type="eggNOG" id="COG1539">
    <property type="taxonomic scope" value="Bacteria"/>
</dbReference>
<dbReference type="OrthoDB" id="9810587at2"/>
<gene>
    <name evidence="2" type="ordered locus">Galf_0903</name>
</gene>
<dbReference type="KEGG" id="gca:Galf_0903"/>
<accession>D9SEF9</accession>
<dbReference type="Proteomes" id="UP000001235">
    <property type="component" value="Chromosome"/>
</dbReference>
<dbReference type="InterPro" id="IPR043133">
    <property type="entry name" value="GTP-CH-I_C/QueF"/>
</dbReference>
<proteinExistence type="predicted"/>
<name>D9SEF9_GALCS</name>
<dbReference type="HOGENOM" id="CLU_1945643_0_0_4"/>
<evidence type="ECO:0000313" key="3">
    <source>
        <dbReference type="Proteomes" id="UP000001235"/>
    </source>
</evidence>
<dbReference type="SUPFAM" id="SSF55620">
    <property type="entry name" value="Tetrahydrobiopterin biosynthesis enzymes-like"/>
    <property type="match status" value="1"/>
</dbReference>
<dbReference type="SMART" id="SM00905">
    <property type="entry name" value="FolB"/>
    <property type="match status" value="1"/>
</dbReference>
<keyword evidence="3" id="KW-1185">Reference proteome</keyword>
<feature type="domain" description="Dihydroneopterin aldolase/epimerase" evidence="1">
    <location>
        <begin position="23"/>
        <end position="121"/>
    </location>
</feature>
<dbReference type="InterPro" id="IPR006157">
    <property type="entry name" value="FolB_dom"/>
</dbReference>
<protein>
    <submittedName>
        <fullName evidence="2">Dihydroneopterin aldolase</fullName>
    </submittedName>
</protein>
<dbReference type="STRING" id="395494.Galf_0903"/>
<organism evidence="2 3">
    <name type="scientific">Gallionella capsiferriformans (strain ES-2)</name>
    <name type="common">Gallionella ferruginea capsiferriformans (strain ES-2)</name>
    <dbReference type="NCBI Taxonomy" id="395494"/>
    <lineage>
        <taxon>Bacteria</taxon>
        <taxon>Pseudomonadati</taxon>
        <taxon>Pseudomonadota</taxon>
        <taxon>Betaproteobacteria</taxon>
        <taxon>Nitrosomonadales</taxon>
        <taxon>Gallionellaceae</taxon>
        <taxon>Gallionella</taxon>
    </lineage>
</organism>
<dbReference type="AlphaFoldDB" id="D9SEF9"/>
<dbReference type="GO" id="GO:0006760">
    <property type="term" value="P:folic acid-containing compound metabolic process"/>
    <property type="evidence" value="ECO:0007669"/>
    <property type="project" value="InterPro"/>
</dbReference>
<reference evidence="2 3" key="1">
    <citation type="submission" date="2010-08" db="EMBL/GenBank/DDBJ databases">
        <title>Complete sequence of Gallionella capsiferriformans ES-2.</title>
        <authorList>
            <consortium name="US DOE Joint Genome Institute"/>
            <person name="Lucas S."/>
            <person name="Copeland A."/>
            <person name="Lapidus A."/>
            <person name="Cheng J.-F."/>
            <person name="Bruce D."/>
            <person name="Goodwin L."/>
            <person name="Pitluck S."/>
            <person name="Chertkov O."/>
            <person name="Davenport K.W."/>
            <person name="Detter J.C."/>
            <person name="Han C."/>
            <person name="Tapia R."/>
            <person name="Land M."/>
            <person name="Hauser L."/>
            <person name="Chang Y.-J."/>
            <person name="Jeffries C."/>
            <person name="Kyrpides N."/>
            <person name="Ivanova N."/>
            <person name="Mikhailova N."/>
            <person name="Shelobolina E.S."/>
            <person name="Picardal F."/>
            <person name="Roden E."/>
            <person name="Emerson D."/>
            <person name="Woyke T."/>
        </authorList>
    </citation>
    <scope>NUCLEOTIDE SEQUENCE [LARGE SCALE GENOMIC DNA]</scope>
    <source>
        <strain evidence="2 3">ES-2</strain>
    </source>
</reference>
<sequence>MHKAIADIPEERLLNAPYLHCEDNLTVQTIVGVYEWERKAERPLILSLQLVSAQPLYLTRTLIENQLMIWISPCRYRLLETLAEYLTQRMFAQWNCSRIVLEVEKPGAMGDLARVGIRITRHIDRSQND</sequence>
<dbReference type="GO" id="GO:0004150">
    <property type="term" value="F:dihydroneopterin aldolase activity"/>
    <property type="evidence" value="ECO:0007669"/>
    <property type="project" value="InterPro"/>
</dbReference>
<evidence type="ECO:0000259" key="1">
    <source>
        <dbReference type="SMART" id="SM00905"/>
    </source>
</evidence>
<evidence type="ECO:0000313" key="2">
    <source>
        <dbReference type="EMBL" id="ADL54935.1"/>
    </source>
</evidence>
<dbReference type="Gene3D" id="3.30.1130.10">
    <property type="match status" value="1"/>
</dbReference>
<dbReference type="EMBL" id="CP002159">
    <property type="protein sequence ID" value="ADL54935.1"/>
    <property type="molecule type" value="Genomic_DNA"/>
</dbReference>
<dbReference type="RefSeq" id="WP_013292876.1">
    <property type="nucleotide sequence ID" value="NC_014394.1"/>
</dbReference>